<comment type="similarity">
    <text evidence="1">Belongs to the LysR transcriptional regulatory family.</text>
</comment>
<evidence type="ECO:0000256" key="4">
    <source>
        <dbReference type="ARBA" id="ARBA00023163"/>
    </source>
</evidence>
<dbReference type="PANTHER" id="PTHR30346:SF28">
    <property type="entry name" value="HTH-TYPE TRANSCRIPTIONAL REGULATOR CYNR"/>
    <property type="match status" value="1"/>
</dbReference>
<evidence type="ECO:0000256" key="2">
    <source>
        <dbReference type="ARBA" id="ARBA00023015"/>
    </source>
</evidence>
<sequence>MSRLDPLDRMATASVDLRRLEYFLAIVDHGGVGRAAEALLVAQPSLSQGIKVLERELGARLFDRTGRRLTLTEAGSALVGPARQMSRNVRAASRAARRVAELRGGWLTLIALPTLAVDPLVELTSRFRCRYPEVGLDVLAPDHPADVEERVRCGDCEFGLTLLPEGSDRRDEPDLTVHELGERRFEVVLPPTSVEPDAEGQEDSEDEVPVTRTSLTDLPWVLTPPGSATRDLVETAAGGEITVAVETDDRDAVLPLVLAGAGATILPAPAAEVAALRGARVRSTHPPLARKIGLVHRRGPLSAPAEAFLAVAVASPGGDSGI</sequence>
<dbReference type="InterPro" id="IPR005119">
    <property type="entry name" value="LysR_subst-bd"/>
</dbReference>
<dbReference type="Gene3D" id="1.10.10.10">
    <property type="entry name" value="Winged helix-like DNA-binding domain superfamily/Winged helix DNA-binding domain"/>
    <property type="match status" value="1"/>
</dbReference>
<dbReference type="Pfam" id="PF03466">
    <property type="entry name" value="LysR_substrate"/>
    <property type="match status" value="1"/>
</dbReference>
<gene>
    <name evidence="7" type="ORF">GCM10009676_39280</name>
</gene>
<reference evidence="8" key="1">
    <citation type="journal article" date="2019" name="Int. J. Syst. Evol. Microbiol.">
        <title>The Global Catalogue of Microorganisms (GCM) 10K type strain sequencing project: providing services to taxonomists for standard genome sequencing and annotation.</title>
        <authorList>
            <consortium name="The Broad Institute Genomics Platform"/>
            <consortium name="The Broad Institute Genome Sequencing Center for Infectious Disease"/>
            <person name="Wu L."/>
            <person name="Ma J."/>
        </authorList>
    </citation>
    <scope>NUCLEOTIDE SEQUENCE [LARGE SCALE GENOMIC DNA]</scope>
    <source>
        <strain evidence="8">JCM 13023</strain>
    </source>
</reference>
<dbReference type="PROSITE" id="PS50931">
    <property type="entry name" value="HTH_LYSR"/>
    <property type="match status" value="1"/>
</dbReference>
<feature type="domain" description="HTH lysR-type" evidence="6">
    <location>
        <begin position="15"/>
        <end position="72"/>
    </location>
</feature>
<dbReference type="Gene3D" id="3.40.190.290">
    <property type="match status" value="1"/>
</dbReference>
<dbReference type="PRINTS" id="PR00039">
    <property type="entry name" value="HTHLYSR"/>
</dbReference>
<proteinExistence type="inferred from homology"/>
<keyword evidence="8" id="KW-1185">Reference proteome</keyword>
<evidence type="ECO:0000256" key="5">
    <source>
        <dbReference type="SAM" id="MobiDB-lite"/>
    </source>
</evidence>
<keyword evidence="4" id="KW-0804">Transcription</keyword>
<evidence type="ECO:0000256" key="3">
    <source>
        <dbReference type="ARBA" id="ARBA00023125"/>
    </source>
</evidence>
<dbReference type="Pfam" id="PF00126">
    <property type="entry name" value="HTH_1"/>
    <property type="match status" value="1"/>
</dbReference>
<dbReference type="SUPFAM" id="SSF53850">
    <property type="entry name" value="Periplasmic binding protein-like II"/>
    <property type="match status" value="1"/>
</dbReference>
<dbReference type="InterPro" id="IPR036390">
    <property type="entry name" value="WH_DNA-bd_sf"/>
</dbReference>
<organism evidence="7 8">
    <name type="scientific">Prauserella halophila</name>
    <dbReference type="NCBI Taxonomy" id="185641"/>
    <lineage>
        <taxon>Bacteria</taxon>
        <taxon>Bacillati</taxon>
        <taxon>Actinomycetota</taxon>
        <taxon>Actinomycetes</taxon>
        <taxon>Pseudonocardiales</taxon>
        <taxon>Pseudonocardiaceae</taxon>
        <taxon>Prauserella</taxon>
    </lineage>
</organism>
<dbReference type="EMBL" id="BAAALN010000016">
    <property type="protein sequence ID" value="GAA1249012.1"/>
    <property type="molecule type" value="Genomic_DNA"/>
</dbReference>
<evidence type="ECO:0000313" key="8">
    <source>
        <dbReference type="Proteomes" id="UP001500653"/>
    </source>
</evidence>
<dbReference type="SUPFAM" id="SSF46785">
    <property type="entry name" value="Winged helix' DNA-binding domain"/>
    <property type="match status" value="1"/>
</dbReference>
<comment type="caution">
    <text evidence="7">The sequence shown here is derived from an EMBL/GenBank/DDBJ whole genome shotgun (WGS) entry which is preliminary data.</text>
</comment>
<protein>
    <submittedName>
        <fullName evidence="7">LysR substrate-binding domain-containing protein</fullName>
    </submittedName>
</protein>
<dbReference type="CDD" id="cd05466">
    <property type="entry name" value="PBP2_LTTR_substrate"/>
    <property type="match status" value="1"/>
</dbReference>
<evidence type="ECO:0000313" key="7">
    <source>
        <dbReference type="EMBL" id="GAA1249012.1"/>
    </source>
</evidence>
<dbReference type="InterPro" id="IPR000847">
    <property type="entry name" value="LysR_HTH_N"/>
</dbReference>
<feature type="compositionally biased region" description="Acidic residues" evidence="5">
    <location>
        <begin position="196"/>
        <end position="208"/>
    </location>
</feature>
<dbReference type="InterPro" id="IPR036388">
    <property type="entry name" value="WH-like_DNA-bd_sf"/>
</dbReference>
<evidence type="ECO:0000256" key="1">
    <source>
        <dbReference type="ARBA" id="ARBA00009437"/>
    </source>
</evidence>
<name>A0ABP4H6L9_9PSEU</name>
<keyword evidence="2" id="KW-0805">Transcription regulation</keyword>
<evidence type="ECO:0000259" key="6">
    <source>
        <dbReference type="PROSITE" id="PS50931"/>
    </source>
</evidence>
<dbReference type="Proteomes" id="UP001500653">
    <property type="component" value="Unassembled WGS sequence"/>
</dbReference>
<accession>A0ABP4H6L9</accession>
<keyword evidence="3" id="KW-0238">DNA-binding</keyword>
<feature type="region of interest" description="Disordered" evidence="5">
    <location>
        <begin position="189"/>
        <end position="210"/>
    </location>
</feature>
<dbReference type="PANTHER" id="PTHR30346">
    <property type="entry name" value="TRANSCRIPTIONAL DUAL REGULATOR HCAR-RELATED"/>
    <property type="match status" value="1"/>
</dbReference>